<dbReference type="Pfam" id="PF12804">
    <property type="entry name" value="NTP_transf_3"/>
    <property type="match status" value="1"/>
</dbReference>
<dbReference type="Gene3D" id="3.90.550.10">
    <property type="entry name" value="Spore Coat Polysaccharide Biosynthesis Protein SpsA, Chain A"/>
    <property type="match status" value="1"/>
</dbReference>
<dbReference type="PANTHER" id="PTHR19136">
    <property type="entry name" value="MOLYBDENUM COFACTOR GUANYLYLTRANSFERASE"/>
    <property type="match status" value="1"/>
</dbReference>
<sequence length="216" mass="22671">MAAAGRGRVSTLSDAVGAILLAGGRATRLDGRAKPLLEIGGRSLLAAAIAGARDAGARPITVVAPVLEERTDVDWVREDPPFAGPAAATVAALRAWDATGEIPAWTLLLACDLPRADEAVARLTADAALLGTDSDGLCLGDRTGRPQWLTGLYRTDALRESAYAVPDAARDAPVRALFDDRAITVITDLQGLTDDVDTWEDLHRARALADRPEEAS</sequence>
<evidence type="ECO:0000313" key="4">
    <source>
        <dbReference type="Proteomes" id="UP000502498"/>
    </source>
</evidence>
<organism evidence="3 4">
    <name type="scientific">Microbacterium hominis</name>
    <dbReference type="NCBI Taxonomy" id="162426"/>
    <lineage>
        <taxon>Bacteria</taxon>
        <taxon>Bacillati</taxon>
        <taxon>Actinomycetota</taxon>
        <taxon>Actinomycetes</taxon>
        <taxon>Micrococcales</taxon>
        <taxon>Microbacteriaceae</taxon>
        <taxon>Microbacterium</taxon>
    </lineage>
</organism>
<protein>
    <submittedName>
        <fullName evidence="3">NTP transferase domain-containing protein</fullName>
    </submittedName>
</protein>
<dbReference type="InterPro" id="IPR025877">
    <property type="entry name" value="MobA-like_NTP_Trfase"/>
</dbReference>
<dbReference type="GO" id="GO:0016779">
    <property type="term" value="F:nucleotidyltransferase activity"/>
    <property type="evidence" value="ECO:0007669"/>
    <property type="project" value="UniProtKB-ARBA"/>
</dbReference>
<gene>
    <name evidence="3" type="ORF">HQM25_04315</name>
</gene>
<evidence type="ECO:0000313" key="3">
    <source>
        <dbReference type="EMBL" id="QKJ18685.1"/>
    </source>
</evidence>
<name>A0A7D4U3J5_9MICO</name>
<dbReference type="InterPro" id="IPR029044">
    <property type="entry name" value="Nucleotide-diphossugar_trans"/>
</dbReference>
<feature type="domain" description="MobA-like NTP transferase" evidence="2">
    <location>
        <begin position="18"/>
        <end position="164"/>
    </location>
</feature>
<dbReference type="SUPFAM" id="SSF53448">
    <property type="entry name" value="Nucleotide-diphospho-sugar transferases"/>
    <property type="match status" value="1"/>
</dbReference>
<evidence type="ECO:0000259" key="2">
    <source>
        <dbReference type="Pfam" id="PF12804"/>
    </source>
</evidence>
<dbReference type="Proteomes" id="UP000502498">
    <property type="component" value="Chromosome"/>
</dbReference>
<dbReference type="EMBL" id="CP054038">
    <property type="protein sequence ID" value="QKJ18685.1"/>
    <property type="molecule type" value="Genomic_DNA"/>
</dbReference>
<dbReference type="AlphaFoldDB" id="A0A7D4U3J5"/>
<proteinExistence type="predicted"/>
<keyword evidence="1 3" id="KW-0808">Transferase</keyword>
<dbReference type="PANTHER" id="PTHR19136:SF81">
    <property type="entry name" value="MOLYBDENUM COFACTOR GUANYLYLTRANSFERASE"/>
    <property type="match status" value="1"/>
</dbReference>
<reference evidence="3 4" key="1">
    <citation type="submission" date="2020-05" db="EMBL/GenBank/DDBJ databases">
        <title>Strain PA2F3 complete genome.</title>
        <authorList>
            <person name="Kim Y.-S."/>
            <person name="Kim S.-J."/>
            <person name="Jung H.-k."/>
            <person name="Kim S.-E."/>
            <person name="Kim K.-H."/>
        </authorList>
    </citation>
    <scope>NUCLEOTIDE SEQUENCE [LARGE SCALE GENOMIC DNA]</scope>
    <source>
        <strain evidence="3 4">PA2F3</strain>
    </source>
</reference>
<evidence type="ECO:0000256" key="1">
    <source>
        <dbReference type="ARBA" id="ARBA00022679"/>
    </source>
</evidence>
<accession>A0A7D4U3J5</accession>